<name>A0A923MW77_9BURK</name>
<feature type="domain" description="FAD dependent oxidoreductase" evidence="3">
    <location>
        <begin position="6"/>
        <end position="349"/>
    </location>
</feature>
<evidence type="ECO:0000259" key="3">
    <source>
        <dbReference type="Pfam" id="PF01266"/>
    </source>
</evidence>
<dbReference type="SUPFAM" id="SSF51905">
    <property type="entry name" value="FAD/NAD(P)-binding domain"/>
    <property type="match status" value="1"/>
</dbReference>
<dbReference type="Proteomes" id="UP000608513">
    <property type="component" value="Unassembled WGS sequence"/>
</dbReference>
<evidence type="ECO:0000313" key="4">
    <source>
        <dbReference type="EMBL" id="MBC5785804.1"/>
    </source>
</evidence>
<keyword evidence="1" id="KW-0560">Oxidoreductase</keyword>
<dbReference type="PANTHER" id="PTHR13847">
    <property type="entry name" value="SARCOSINE DEHYDROGENASE-RELATED"/>
    <property type="match status" value="1"/>
</dbReference>
<dbReference type="InterPro" id="IPR006076">
    <property type="entry name" value="FAD-dep_OxRdtase"/>
</dbReference>
<dbReference type="Gene3D" id="3.30.9.10">
    <property type="entry name" value="D-Amino Acid Oxidase, subunit A, domain 2"/>
    <property type="match status" value="1"/>
</dbReference>
<keyword evidence="2" id="KW-0812">Transmembrane</keyword>
<gene>
    <name evidence="4" type="ORF">H8N03_22885</name>
</gene>
<dbReference type="AlphaFoldDB" id="A0A923MW77"/>
<protein>
    <submittedName>
        <fullName evidence="4">FAD-binding oxidoreductase</fullName>
    </submittedName>
</protein>
<sequence length="375" mass="40009">MLHDADFLVLGAGIAGASVGYFLAPHARVVLLERESQPGYHSTGRSAALFLDSYGTPQVRALSKASRPFLDAPPPGFSEHPVLSGRGCLLVAAPGEEALLEAHWELLRSMTPHARRLAREEALEMVPVLRPERLIGAVLEPDASDMDVHAIHQGYLRGLRRAGGSVVCDAEVLDLARNDGAWQVRTKAGSFTAPVVINAAGAWCDVIADLAGVPRIGLQPKRRSAFTFAPPEGVDTRSWPCLISADESWYVKQDAGMLLGSPANADPVDPQDVQPEELDIALAIDRIQSMTTLEIRRPARTWAGLRSFVADGDLVGGFDPSAEGFFWVAAQGGYGIQTSPAMGEACAALARGLELPAHIADCGLTEAMLSPARLR</sequence>
<evidence type="ECO:0000256" key="1">
    <source>
        <dbReference type="ARBA" id="ARBA00023002"/>
    </source>
</evidence>
<dbReference type="GO" id="GO:0016491">
    <property type="term" value="F:oxidoreductase activity"/>
    <property type="evidence" value="ECO:0007669"/>
    <property type="project" value="UniProtKB-KW"/>
</dbReference>
<keyword evidence="2" id="KW-0472">Membrane</keyword>
<comment type="caution">
    <text evidence="4">The sequence shown here is derived from an EMBL/GenBank/DDBJ whole genome shotgun (WGS) entry which is preliminary data.</text>
</comment>
<evidence type="ECO:0000256" key="2">
    <source>
        <dbReference type="SAM" id="Phobius"/>
    </source>
</evidence>
<dbReference type="Gene3D" id="3.50.50.60">
    <property type="entry name" value="FAD/NAD(P)-binding domain"/>
    <property type="match status" value="1"/>
</dbReference>
<dbReference type="GO" id="GO:0005737">
    <property type="term" value="C:cytoplasm"/>
    <property type="evidence" value="ECO:0007669"/>
    <property type="project" value="TreeGrafter"/>
</dbReference>
<accession>A0A923MW77</accession>
<dbReference type="InterPro" id="IPR036188">
    <property type="entry name" value="FAD/NAD-bd_sf"/>
</dbReference>
<evidence type="ECO:0000313" key="5">
    <source>
        <dbReference type="Proteomes" id="UP000608513"/>
    </source>
</evidence>
<dbReference type="Pfam" id="PF01266">
    <property type="entry name" value="DAO"/>
    <property type="match status" value="1"/>
</dbReference>
<reference evidence="4" key="1">
    <citation type="submission" date="2020-08" db="EMBL/GenBank/DDBJ databases">
        <title>Ramlibacter sp. USB13 16S ribosomal RNA gene genome sequencing and assembly.</title>
        <authorList>
            <person name="Kang M."/>
        </authorList>
    </citation>
    <scope>NUCLEOTIDE SEQUENCE</scope>
    <source>
        <strain evidence="4">USB13</strain>
    </source>
</reference>
<proteinExistence type="predicted"/>
<feature type="transmembrane region" description="Helical" evidence="2">
    <location>
        <begin position="7"/>
        <end position="24"/>
    </location>
</feature>
<dbReference type="RefSeq" id="WP_187078545.1">
    <property type="nucleotide sequence ID" value="NZ_JACORT010000012.1"/>
</dbReference>
<dbReference type="EMBL" id="JACORT010000012">
    <property type="protein sequence ID" value="MBC5785804.1"/>
    <property type="molecule type" value="Genomic_DNA"/>
</dbReference>
<keyword evidence="2" id="KW-1133">Transmembrane helix</keyword>
<keyword evidence="5" id="KW-1185">Reference proteome</keyword>
<dbReference type="PANTHER" id="PTHR13847:SF287">
    <property type="entry name" value="FAD-DEPENDENT OXIDOREDUCTASE DOMAIN-CONTAINING PROTEIN 1"/>
    <property type="match status" value="1"/>
</dbReference>
<organism evidence="4 5">
    <name type="scientific">Ramlibacter cellulosilyticus</name>
    <dbReference type="NCBI Taxonomy" id="2764187"/>
    <lineage>
        <taxon>Bacteria</taxon>
        <taxon>Pseudomonadati</taxon>
        <taxon>Pseudomonadota</taxon>
        <taxon>Betaproteobacteria</taxon>
        <taxon>Burkholderiales</taxon>
        <taxon>Comamonadaceae</taxon>
        <taxon>Ramlibacter</taxon>
    </lineage>
</organism>